<proteinExistence type="predicted"/>
<protein>
    <submittedName>
        <fullName evidence="1">Uncharacterized protein</fullName>
    </submittedName>
</protein>
<evidence type="ECO:0000313" key="1">
    <source>
        <dbReference type="EMBL" id="KWZ59118.1"/>
    </source>
</evidence>
<reference evidence="1 2" key="1">
    <citation type="submission" date="2015-11" db="EMBL/GenBank/DDBJ databases">
        <authorList>
            <person name="Sahl J."/>
            <person name="Wagner D."/>
            <person name="Keim P."/>
        </authorList>
    </citation>
    <scope>NUCLEOTIDE SEQUENCE [LARGE SCALE GENOMIC DNA]</scope>
    <source>
        <strain evidence="1 2">MSMB1157</strain>
    </source>
</reference>
<dbReference type="Proteomes" id="UP000070119">
    <property type="component" value="Chromosome 1"/>
</dbReference>
<organism evidence="1 2">
    <name type="scientific">Burkholderia ubonensis</name>
    <dbReference type="NCBI Taxonomy" id="101571"/>
    <lineage>
        <taxon>Bacteria</taxon>
        <taxon>Pseudomonadati</taxon>
        <taxon>Pseudomonadota</taxon>
        <taxon>Betaproteobacteria</taxon>
        <taxon>Burkholderiales</taxon>
        <taxon>Burkholderiaceae</taxon>
        <taxon>Burkholderia</taxon>
        <taxon>Burkholderia cepacia complex</taxon>
    </lineage>
</organism>
<gene>
    <name evidence="1" type="ORF">WK57_00020</name>
</gene>
<sequence length="109" mass="12366">MDKIVKRLTAILIFLSKVKHEPQVGSHHLVARLSVGCHRSTILDARFDCHDDMGVCQIEKEFAIESQGNEGVSSFAPCMTLLSRIDRNGSQPIECIRESGITHWWPWFC</sequence>
<name>A0AA40R998_9BURK</name>
<dbReference type="AlphaFoldDB" id="A0AA40R998"/>
<comment type="caution">
    <text evidence="1">The sequence shown here is derived from an EMBL/GenBank/DDBJ whole genome shotgun (WGS) entry which is preliminary data.</text>
</comment>
<evidence type="ECO:0000313" key="2">
    <source>
        <dbReference type="Proteomes" id="UP000070119"/>
    </source>
</evidence>
<accession>A0AA40R998</accession>
<dbReference type="EMBL" id="LNJU01000001">
    <property type="protein sequence ID" value="KWZ59118.1"/>
    <property type="molecule type" value="Genomic_DNA"/>
</dbReference>